<dbReference type="PANTHER" id="PTHR10117:SF54">
    <property type="entry name" value="TRANSIENT RECEPTOR POTENTIAL-GAMMA PROTEIN"/>
    <property type="match status" value="1"/>
</dbReference>
<keyword evidence="11" id="KW-1185">Reference proteome</keyword>
<proteinExistence type="predicted"/>
<accession>A0A3P7N2T7</accession>
<evidence type="ECO:0000259" key="9">
    <source>
        <dbReference type="Pfam" id="PF00520"/>
    </source>
</evidence>
<keyword evidence="6 8" id="KW-0472">Membrane</keyword>
<organism evidence="10 11">
    <name type="scientific">Cylicostephanus goldi</name>
    <name type="common">Nematode worm</name>
    <dbReference type="NCBI Taxonomy" id="71465"/>
    <lineage>
        <taxon>Eukaryota</taxon>
        <taxon>Metazoa</taxon>
        <taxon>Ecdysozoa</taxon>
        <taxon>Nematoda</taxon>
        <taxon>Chromadorea</taxon>
        <taxon>Rhabditida</taxon>
        <taxon>Rhabditina</taxon>
        <taxon>Rhabditomorpha</taxon>
        <taxon>Strongyloidea</taxon>
        <taxon>Strongylidae</taxon>
        <taxon>Cylicostephanus</taxon>
    </lineage>
</organism>
<keyword evidence="4 8" id="KW-1133">Transmembrane helix</keyword>
<keyword evidence="7" id="KW-0407">Ion channel</keyword>
<dbReference type="GO" id="GO:0034703">
    <property type="term" value="C:cation channel complex"/>
    <property type="evidence" value="ECO:0007669"/>
    <property type="project" value="TreeGrafter"/>
</dbReference>
<feature type="transmembrane region" description="Helical" evidence="8">
    <location>
        <begin position="12"/>
        <end position="33"/>
    </location>
</feature>
<gene>
    <name evidence="10" type="ORF">CGOC_LOCUS11277</name>
</gene>
<evidence type="ECO:0000313" key="11">
    <source>
        <dbReference type="Proteomes" id="UP000271889"/>
    </source>
</evidence>
<feature type="transmembrane region" description="Helical" evidence="8">
    <location>
        <begin position="53"/>
        <end position="72"/>
    </location>
</feature>
<feature type="domain" description="Ion transport" evidence="9">
    <location>
        <begin position="6"/>
        <end position="82"/>
    </location>
</feature>
<dbReference type="OrthoDB" id="2373987at2759"/>
<protein>
    <recommendedName>
        <fullName evidence="9">Ion transport domain-containing protein</fullName>
    </recommendedName>
</protein>
<reference evidence="10 11" key="1">
    <citation type="submission" date="2018-11" db="EMBL/GenBank/DDBJ databases">
        <authorList>
            <consortium name="Pathogen Informatics"/>
        </authorList>
    </citation>
    <scope>NUCLEOTIDE SEQUENCE [LARGE SCALE GENOMIC DNA]</scope>
</reference>
<evidence type="ECO:0000256" key="2">
    <source>
        <dbReference type="ARBA" id="ARBA00022448"/>
    </source>
</evidence>
<evidence type="ECO:0000256" key="7">
    <source>
        <dbReference type="ARBA" id="ARBA00023303"/>
    </source>
</evidence>
<evidence type="ECO:0000256" key="4">
    <source>
        <dbReference type="ARBA" id="ARBA00022989"/>
    </source>
</evidence>
<dbReference type="InterPro" id="IPR005821">
    <property type="entry name" value="Ion_trans_dom"/>
</dbReference>
<evidence type="ECO:0000256" key="3">
    <source>
        <dbReference type="ARBA" id="ARBA00022692"/>
    </source>
</evidence>
<evidence type="ECO:0000256" key="5">
    <source>
        <dbReference type="ARBA" id="ARBA00023065"/>
    </source>
</evidence>
<evidence type="ECO:0000256" key="8">
    <source>
        <dbReference type="SAM" id="Phobius"/>
    </source>
</evidence>
<keyword evidence="5" id="KW-0406">Ion transport</keyword>
<dbReference type="GO" id="GO:0005886">
    <property type="term" value="C:plasma membrane"/>
    <property type="evidence" value="ECO:0007669"/>
    <property type="project" value="TreeGrafter"/>
</dbReference>
<dbReference type="Proteomes" id="UP000271889">
    <property type="component" value="Unassembled WGS sequence"/>
</dbReference>
<dbReference type="GO" id="GO:0015279">
    <property type="term" value="F:store-operated calcium channel activity"/>
    <property type="evidence" value="ECO:0007669"/>
    <property type="project" value="TreeGrafter"/>
</dbReference>
<comment type="subcellular location">
    <subcellularLocation>
        <location evidence="1">Membrane</location>
        <topology evidence="1">Multi-pass membrane protein</topology>
    </subcellularLocation>
</comment>
<dbReference type="PANTHER" id="PTHR10117">
    <property type="entry name" value="TRANSIENT RECEPTOR POTENTIAL CHANNEL"/>
    <property type="match status" value="1"/>
</dbReference>
<name>A0A3P7N2T7_CYLGO</name>
<evidence type="ECO:0000256" key="1">
    <source>
        <dbReference type="ARBA" id="ARBA00004141"/>
    </source>
</evidence>
<dbReference type="Pfam" id="PF00520">
    <property type="entry name" value="Ion_trans"/>
    <property type="match status" value="1"/>
</dbReference>
<dbReference type="GO" id="GO:0051480">
    <property type="term" value="P:regulation of cytosolic calcium ion concentration"/>
    <property type="evidence" value="ECO:0007669"/>
    <property type="project" value="TreeGrafter"/>
</dbReference>
<dbReference type="GO" id="GO:0070679">
    <property type="term" value="F:inositol 1,4,5 trisphosphate binding"/>
    <property type="evidence" value="ECO:0007669"/>
    <property type="project" value="TreeGrafter"/>
</dbReference>
<dbReference type="AlphaFoldDB" id="A0A3P7N2T7"/>
<evidence type="ECO:0000256" key="6">
    <source>
        <dbReference type="ARBA" id="ARBA00023136"/>
    </source>
</evidence>
<dbReference type="InterPro" id="IPR002153">
    <property type="entry name" value="TRPC_channel"/>
</dbReference>
<sequence>MDSLKESCDIKYRSVSSIYHTSETLFWAMFGLIDLSHFTLKENHFLTEWTGKTIFGSYSCCSIIVLLNMLIAMMSNSYQYISVTYTDNDRQTRTEFYVRSPPYSEKK</sequence>
<keyword evidence="2" id="KW-0813">Transport</keyword>
<keyword evidence="3 8" id="KW-0812">Transmembrane</keyword>
<dbReference type="EMBL" id="UYRV01115465">
    <property type="protein sequence ID" value="VDN29508.1"/>
    <property type="molecule type" value="Genomic_DNA"/>
</dbReference>
<evidence type="ECO:0000313" key="10">
    <source>
        <dbReference type="EMBL" id="VDN29508.1"/>
    </source>
</evidence>